<feature type="non-terminal residue" evidence="1">
    <location>
        <position position="1"/>
    </location>
</feature>
<protein>
    <submittedName>
        <fullName evidence="1">Uncharacterized protein</fullName>
    </submittedName>
</protein>
<reference evidence="1" key="1">
    <citation type="journal article" date="2014" name="Front. Microbiol.">
        <title>High frequency of phylogenetically diverse reductive dehalogenase-homologous genes in deep subseafloor sedimentary metagenomes.</title>
        <authorList>
            <person name="Kawai M."/>
            <person name="Futagami T."/>
            <person name="Toyoda A."/>
            <person name="Takaki Y."/>
            <person name="Nishi S."/>
            <person name="Hori S."/>
            <person name="Arai W."/>
            <person name="Tsubouchi T."/>
            <person name="Morono Y."/>
            <person name="Uchiyama I."/>
            <person name="Ito T."/>
            <person name="Fujiyama A."/>
            <person name="Inagaki F."/>
            <person name="Takami H."/>
        </authorList>
    </citation>
    <scope>NUCLEOTIDE SEQUENCE</scope>
    <source>
        <strain evidence="1">Expedition CK06-06</strain>
    </source>
</reference>
<evidence type="ECO:0000313" key="1">
    <source>
        <dbReference type="EMBL" id="GAH53178.1"/>
    </source>
</evidence>
<accession>X1I6I8</accession>
<organism evidence="1">
    <name type="scientific">marine sediment metagenome</name>
    <dbReference type="NCBI Taxonomy" id="412755"/>
    <lineage>
        <taxon>unclassified sequences</taxon>
        <taxon>metagenomes</taxon>
        <taxon>ecological metagenomes</taxon>
    </lineage>
</organism>
<proteinExistence type="predicted"/>
<name>X1I6I8_9ZZZZ</name>
<dbReference type="EMBL" id="BARU01023443">
    <property type="protein sequence ID" value="GAH53178.1"/>
    <property type="molecule type" value="Genomic_DNA"/>
</dbReference>
<comment type="caution">
    <text evidence="1">The sequence shown here is derived from an EMBL/GenBank/DDBJ whole genome shotgun (WGS) entry which is preliminary data.</text>
</comment>
<dbReference type="AlphaFoldDB" id="X1I6I8"/>
<gene>
    <name evidence="1" type="ORF">S03H2_38048</name>
</gene>
<sequence length="75" mass="8882">QELLGEAGFNYPMFYTALPNYKSPEYIIPIEDVEPHIILKTHTKRLYKYACYLLAHSKYLYKKIGPDFVILSRVR</sequence>